<keyword evidence="1 3" id="KW-0378">Hydrolase</keyword>
<dbReference type="EMBL" id="JBEPMK010000004">
    <property type="protein sequence ID" value="MET3644665.1"/>
    <property type="molecule type" value="Genomic_DNA"/>
</dbReference>
<dbReference type="Gene3D" id="3.60.10.10">
    <property type="entry name" value="Endonuclease/exonuclease/phosphatase"/>
    <property type="match status" value="1"/>
</dbReference>
<proteinExistence type="predicted"/>
<comment type="caution">
    <text evidence="3">The sequence shown here is derived from an EMBL/GenBank/DDBJ whole genome shotgun (WGS) entry which is preliminary data.</text>
</comment>
<evidence type="ECO:0000256" key="1">
    <source>
        <dbReference type="ARBA" id="ARBA00022801"/>
    </source>
</evidence>
<dbReference type="PANTHER" id="PTHR15822">
    <property type="entry name" value="TRAF AND TNF RECEPTOR-ASSOCIATED PROTEIN"/>
    <property type="match status" value="1"/>
</dbReference>
<evidence type="ECO:0000313" key="3">
    <source>
        <dbReference type="EMBL" id="MET3644665.1"/>
    </source>
</evidence>
<dbReference type="InterPro" id="IPR005135">
    <property type="entry name" value="Endo/exonuclease/phosphatase"/>
</dbReference>
<dbReference type="InterPro" id="IPR036691">
    <property type="entry name" value="Endo/exonu/phosph_ase_sf"/>
</dbReference>
<dbReference type="Proteomes" id="UP001549055">
    <property type="component" value="Unassembled WGS sequence"/>
</dbReference>
<dbReference type="PANTHER" id="PTHR15822:SF23">
    <property type="entry name" value="ENDONUCLEASE_EXONUCLEASE_PHOSPHATASE FAMILY PROTEIN"/>
    <property type="match status" value="1"/>
</dbReference>
<dbReference type="Pfam" id="PF03372">
    <property type="entry name" value="Exo_endo_phos"/>
    <property type="match status" value="1"/>
</dbReference>
<feature type="domain" description="Endonuclease/exonuclease/phosphatase" evidence="2">
    <location>
        <begin position="20"/>
        <end position="262"/>
    </location>
</feature>
<accession>A0ABV2JL63</accession>
<dbReference type="GO" id="GO:0016787">
    <property type="term" value="F:hydrolase activity"/>
    <property type="evidence" value="ECO:0007669"/>
    <property type="project" value="UniProtKB-KW"/>
</dbReference>
<protein>
    <submittedName>
        <fullName evidence="3">Maltose 6'-phosphate phosphatase</fullName>
        <ecNumber evidence="3">3.1.3.90</ecNumber>
    </submittedName>
</protein>
<evidence type="ECO:0000259" key="2">
    <source>
        <dbReference type="Pfam" id="PF03372"/>
    </source>
</evidence>
<dbReference type="EC" id="3.1.3.90" evidence="3"/>
<evidence type="ECO:0000313" key="4">
    <source>
        <dbReference type="Proteomes" id="UP001549055"/>
    </source>
</evidence>
<keyword evidence="4" id="KW-1185">Reference proteome</keyword>
<name>A0ABV2JL63_9STRE</name>
<dbReference type="InterPro" id="IPR051547">
    <property type="entry name" value="TDP2-like"/>
</dbReference>
<dbReference type="RefSeq" id="WP_253365143.1">
    <property type="nucleotide sequence ID" value="NZ_JALJXU010000005.1"/>
</dbReference>
<organism evidence="3 4">
    <name type="scientific">Streptococcus gallinaceus</name>
    <dbReference type="NCBI Taxonomy" id="165758"/>
    <lineage>
        <taxon>Bacteria</taxon>
        <taxon>Bacillati</taxon>
        <taxon>Bacillota</taxon>
        <taxon>Bacilli</taxon>
        <taxon>Lactobacillales</taxon>
        <taxon>Streptococcaceae</taxon>
        <taxon>Streptococcus</taxon>
    </lineage>
</organism>
<reference evidence="3 4" key="1">
    <citation type="submission" date="2024-06" db="EMBL/GenBank/DDBJ databases">
        <title>Genomic Encyclopedia of Type Strains, Phase IV (KMG-IV): sequencing the most valuable type-strain genomes for metagenomic binning, comparative biology and taxonomic classification.</title>
        <authorList>
            <person name="Goeker M."/>
        </authorList>
    </citation>
    <scope>NUCLEOTIDE SEQUENCE [LARGE SCALE GENOMIC DNA]</scope>
    <source>
        <strain evidence="3 4">DSM 15349</strain>
    </source>
</reference>
<dbReference type="SUPFAM" id="SSF56219">
    <property type="entry name" value="DNase I-like"/>
    <property type="match status" value="1"/>
</dbReference>
<dbReference type="CDD" id="cd09079">
    <property type="entry name" value="RgfB-like"/>
    <property type="match status" value="1"/>
</dbReference>
<gene>
    <name evidence="3" type="ORF">ABID27_001292</name>
</gene>
<sequence length="271" mass="30844">MAKLVTINTHSWMEENPLEKLEQLAQAIVKEDYDIICLQEVNQEIHSALAPQLDGYCEIKGSPAIHEDHYALNLVRRLKEYGRDYNWSWAYNHIGYDRYHEGVAILAKAELAPQAVLVSNADDEYDYHTRRALVAETILEGKKVQVASLHLSWWDKGFQEEWGRLEGVLVAQKLPVILMGDFNNPQGNQGYKRIMDSLLSLRDSHVAAEEVVGDHTIQADIDGWEGNQQLLKVDHVFTNLDLPIKKSIVVFDGKESPVISDHFGVMVEITR</sequence>